<feature type="region of interest" description="Disordered" evidence="6">
    <location>
        <begin position="164"/>
        <end position="255"/>
    </location>
</feature>
<keyword evidence="4 5" id="KW-0440">LIM domain</keyword>
<dbReference type="GO" id="GO:0046872">
    <property type="term" value="F:metal ion binding"/>
    <property type="evidence" value="ECO:0007669"/>
    <property type="project" value="UniProtKB-KW"/>
</dbReference>
<evidence type="ECO:0000259" key="7">
    <source>
        <dbReference type="PROSITE" id="PS50023"/>
    </source>
</evidence>
<feature type="compositionally biased region" description="Low complexity" evidence="6">
    <location>
        <begin position="233"/>
        <end position="252"/>
    </location>
</feature>
<evidence type="ECO:0000256" key="4">
    <source>
        <dbReference type="ARBA" id="ARBA00023038"/>
    </source>
</evidence>
<evidence type="ECO:0000256" key="1">
    <source>
        <dbReference type="ARBA" id="ARBA00022723"/>
    </source>
</evidence>
<dbReference type="PROSITE" id="PS00478">
    <property type="entry name" value="LIM_DOMAIN_1"/>
    <property type="match status" value="1"/>
</dbReference>
<keyword evidence="3 5" id="KW-0862">Zinc</keyword>
<protein>
    <submittedName>
        <fullName evidence="8">Zyxin</fullName>
    </submittedName>
</protein>
<dbReference type="InterPro" id="IPR001781">
    <property type="entry name" value="Znf_LIM"/>
</dbReference>
<gene>
    <name evidence="8" type="primary">ZYX</name>
    <name evidence="8" type="ORF">TR134781</name>
</gene>
<sequence>MSRFPYLSPHASLSSSFNERAGPRITDTGDRRYHHRVVPLAQRSGAPHYAQSSELYPMEARSDSYNPHRYRPSESLDSGPASLGSPQFGQTVMIPVVHLGSNREASSTPTSSLDSSSLVRSVGSPTPSTGSLPRPAPARKMQATDPEAEVDALTNVLMRSLETRPSAGTSSLISHEARTSSPVSSIHRGPGIQSPVGSAPGAIPGSRVNRLQQQQTSSSPVNGAGVGQGSPITIGPGSPRTSSPTSSASSTVGTGGDPFLLNNCFRCRRPLVPPEGSTLGPQSQSSSSIVTLTGALAVRLHSTCFTCYLCRTPLAPNAYYHSVHRLLCPTCVRDGAVESCANCKRPIGERIVRALGQPYHPNCFVCVVCNCRLDSKPFTVDVHERPLCLEDFHRRYAPRCAHCKRLIVPESGSREARRVVAGPSDYHLNCYRLSLAAGAGSSQPQQPTNSLASALAMS</sequence>
<proteinExistence type="predicted"/>
<accession>A0A0X3NXX8</accession>
<feature type="compositionally biased region" description="Low complexity" evidence="6">
    <location>
        <begin position="106"/>
        <end position="125"/>
    </location>
</feature>
<feature type="domain" description="LIM zinc-binding" evidence="7">
    <location>
        <begin position="338"/>
        <end position="398"/>
    </location>
</feature>
<keyword evidence="1 5" id="KW-0479">Metal-binding</keyword>
<name>A0A0X3NXX8_SCHSO</name>
<dbReference type="PANTHER" id="PTHR24207">
    <property type="entry name" value="ZYX102 PROTEIN"/>
    <property type="match status" value="1"/>
</dbReference>
<feature type="compositionally biased region" description="Polar residues" evidence="6">
    <location>
        <begin position="166"/>
        <end position="184"/>
    </location>
</feature>
<evidence type="ECO:0000256" key="3">
    <source>
        <dbReference type="ARBA" id="ARBA00022833"/>
    </source>
</evidence>
<evidence type="ECO:0000313" key="8">
    <source>
        <dbReference type="EMBL" id="JAP44223.1"/>
    </source>
</evidence>
<dbReference type="PROSITE" id="PS50023">
    <property type="entry name" value="LIM_DOMAIN_2"/>
    <property type="match status" value="1"/>
</dbReference>
<evidence type="ECO:0000256" key="6">
    <source>
        <dbReference type="SAM" id="MobiDB-lite"/>
    </source>
</evidence>
<dbReference type="Gene3D" id="2.10.110.10">
    <property type="entry name" value="Cysteine Rich Protein"/>
    <property type="match status" value="3"/>
</dbReference>
<keyword evidence="2" id="KW-0677">Repeat</keyword>
<reference evidence="8" key="1">
    <citation type="submission" date="2016-01" db="EMBL/GenBank/DDBJ databases">
        <title>Reference transcriptome for the parasite Schistocephalus solidus: insights into the molecular evolution of parasitism.</title>
        <authorList>
            <person name="Hebert F.O."/>
            <person name="Grambauer S."/>
            <person name="Barber I."/>
            <person name="Landry C.R."/>
            <person name="Aubin-Horth N."/>
        </authorList>
    </citation>
    <scope>NUCLEOTIDE SEQUENCE</scope>
</reference>
<dbReference type="GO" id="GO:0005925">
    <property type="term" value="C:focal adhesion"/>
    <property type="evidence" value="ECO:0007669"/>
    <property type="project" value="TreeGrafter"/>
</dbReference>
<dbReference type="SMART" id="SM00132">
    <property type="entry name" value="LIM"/>
    <property type="match status" value="2"/>
</dbReference>
<dbReference type="SUPFAM" id="SSF57716">
    <property type="entry name" value="Glucocorticoid receptor-like (DNA-binding domain)"/>
    <property type="match status" value="2"/>
</dbReference>
<feature type="region of interest" description="Disordered" evidence="6">
    <location>
        <begin position="439"/>
        <end position="458"/>
    </location>
</feature>
<evidence type="ECO:0000256" key="5">
    <source>
        <dbReference type="PROSITE-ProRule" id="PRU00125"/>
    </source>
</evidence>
<feature type="region of interest" description="Disordered" evidence="6">
    <location>
        <begin position="1"/>
        <end position="33"/>
    </location>
</feature>
<dbReference type="EMBL" id="GEEE01019002">
    <property type="protein sequence ID" value="JAP44223.1"/>
    <property type="molecule type" value="Transcribed_RNA"/>
</dbReference>
<organism evidence="8">
    <name type="scientific">Schistocephalus solidus</name>
    <name type="common">Tapeworm</name>
    <dbReference type="NCBI Taxonomy" id="70667"/>
    <lineage>
        <taxon>Eukaryota</taxon>
        <taxon>Metazoa</taxon>
        <taxon>Spiralia</taxon>
        <taxon>Lophotrochozoa</taxon>
        <taxon>Platyhelminthes</taxon>
        <taxon>Cestoda</taxon>
        <taxon>Eucestoda</taxon>
        <taxon>Diphyllobothriidea</taxon>
        <taxon>Diphyllobothriidae</taxon>
        <taxon>Schistocephalus</taxon>
    </lineage>
</organism>
<evidence type="ECO:0000256" key="2">
    <source>
        <dbReference type="ARBA" id="ARBA00022737"/>
    </source>
</evidence>
<dbReference type="CDD" id="cd08368">
    <property type="entry name" value="LIM"/>
    <property type="match status" value="1"/>
</dbReference>
<feature type="region of interest" description="Disordered" evidence="6">
    <location>
        <begin position="102"/>
        <end position="146"/>
    </location>
</feature>
<dbReference type="Pfam" id="PF00412">
    <property type="entry name" value="LIM"/>
    <property type="match status" value="1"/>
</dbReference>
<feature type="compositionally biased region" description="Polar residues" evidence="6">
    <location>
        <begin position="440"/>
        <end position="452"/>
    </location>
</feature>
<feature type="compositionally biased region" description="Polar residues" evidence="6">
    <location>
        <begin position="209"/>
        <end position="221"/>
    </location>
</feature>
<dbReference type="AlphaFoldDB" id="A0A0X3NXX8"/>
<dbReference type="GO" id="GO:0098609">
    <property type="term" value="P:cell-cell adhesion"/>
    <property type="evidence" value="ECO:0007669"/>
    <property type="project" value="TreeGrafter"/>
</dbReference>
<dbReference type="GO" id="GO:0001725">
    <property type="term" value="C:stress fiber"/>
    <property type="evidence" value="ECO:0007669"/>
    <property type="project" value="TreeGrafter"/>
</dbReference>
<dbReference type="PANTHER" id="PTHR24207:SF2">
    <property type="entry name" value="ZYX102 PROTEIN"/>
    <property type="match status" value="1"/>
</dbReference>
<feature type="region of interest" description="Disordered" evidence="6">
    <location>
        <begin position="62"/>
        <end position="88"/>
    </location>
</feature>